<evidence type="ECO:0008006" key="4">
    <source>
        <dbReference type="Google" id="ProtNLM"/>
    </source>
</evidence>
<feature type="region of interest" description="Disordered" evidence="1">
    <location>
        <begin position="1"/>
        <end position="21"/>
    </location>
</feature>
<evidence type="ECO:0000313" key="3">
    <source>
        <dbReference type="Proteomes" id="UP001241169"/>
    </source>
</evidence>
<evidence type="ECO:0000313" key="2">
    <source>
        <dbReference type="EMBL" id="KAK1543047.1"/>
    </source>
</evidence>
<proteinExistence type="predicted"/>
<comment type="caution">
    <text evidence="2">The sequence shown here is derived from an EMBL/GenBank/DDBJ whole genome shotgun (WGS) entry which is preliminary data.</text>
</comment>
<reference evidence="2 3" key="1">
    <citation type="submission" date="2016-10" db="EMBL/GenBank/DDBJ databases">
        <title>The genome sequence of Colletotrichum fioriniae PJ7.</title>
        <authorList>
            <person name="Baroncelli R."/>
        </authorList>
    </citation>
    <scope>NUCLEOTIDE SEQUENCE [LARGE SCALE GENOMIC DNA]</scope>
    <source>
        <strain evidence="2 3">IMI 384185</strain>
    </source>
</reference>
<protein>
    <recommendedName>
        <fullName evidence="4">Actin</fullName>
    </recommendedName>
</protein>
<organism evidence="2 3">
    <name type="scientific">Colletotrichum paranaense</name>
    <dbReference type="NCBI Taxonomy" id="1914294"/>
    <lineage>
        <taxon>Eukaryota</taxon>
        <taxon>Fungi</taxon>
        <taxon>Dikarya</taxon>
        <taxon>Ascomycota</taxon>
        <taxon>Pezizomycotina</taxon>
        <taxon>Sordariomycetes</taxon>
        <taxon>Hypocreomycetidae</taxon>
        <taxon>Glomerellales</taxon>
        <taxon>Glomerellaceae</taxon>
        <taxon>Colletotrichum</taxon>
        <taxon>Colletotrichum acutatum species complex</taxon>
    </lineage>
</organism>
<gene>
    <name evidence="2" type="ORF">CPAR01_03680</name>
</gene>
<keyword evidence="3" id="KW-1185">Reference proteome</keyword>
<sequence length="21" mass="2269">MRACGPRCPSSTHPGLTFPRP</sequence>
<dbReference type="EMBL" id="MOPA01000003">
    <property type="protein sequence ID" value="KAK1543047.1"/>
    <property type="molecule type" value="Genomic_DNA"/>
</dbReference>
<name>A0ABQ9SU71_9PEZI</name>
<evidence type="ECO:0000256" key="1">
    <source>
        <dbReference type="SAM" id="MobiDB-lite"/>
    </source>
</evidence>
<accession>A0ABQ9SU71</accession>
<dbReference type="Proteomes" id="UP001241169">
    <property type="component" value="Unassembled WGS sequence"/>
</dbReference>